<comment type="caution">
    <text evidence="1">The sequence shown here is derived from an EMBL/GenBank/DDBJ whole genome shotgun (WGS) entry which is preliminary data.</text>
</comment>
<dbReference type="Proteomes" id="UP000265520">
    <property type="component" value="Unassembled WGS sequence"/>
</dbReference>
<evidence type="ECO:0000313" key="1">
    <source>
        <dbReference type="EMBL" id="MCI47085.1"/>
    </source>
</evidence>
<organism evidence="1 2">
    <name type="scientific">Trifolium medium</name>
    <dbReference type="NCBI Taxonomy" id="97028"/>
    <lineage>
        <taxon>Eukaryota</taxon>
        <taxon>Viridiplantae</taxon>
        <taxon>Streptophyta</taxon>
        <taxon>Embryophyta</taxon>
        <taxon>Tracheophyta</taxon>
        <taxon>Spermatophyta</taxon>
        <taxon>Magnoliopsida</taxon>
        <taxon>eudicotyledons</taxon>
        <taxon>Gunneridae</taxon>
        <taxon>Pentapetalae</taxon>
        <taxon>rosids</taxon>
        <taxon>fabids</taxon>
        <taxon>Fabales</taxon>
        <taxon>Fabaceae</taxon>
        <taxon>Papilionoideae</taxon>
        <taxon>50 kb inversion clade</taxon>
        <taxon>NPAAA clade</taxon>
        <taxon>Hologalegina</taxon>
        <taxon>IRL clade</taxon>
        <taxon>Trifolieae</taxon>
        <taxon>Trifolium</taxon>
    </lineage>
</organism>
<sequence>VRKSVSVNSACYVRRREGCARRMPVSGFRILVLSPARGAGRAARGATRYTVPGFCL</sequence>
<evidence type="ECO:0000313" key="2">
    <source>
        <dbReference type="Proteomes" id="UP000265520"/>
    </source>
</evidence>
<dbReference type="EMBL" id="LXQA010367047">
    <property type="protein sequence ID" value="MCI47085.1"/>
    <property type="molecule type" value="Genomic_DNA"/>
</dbReference>
<name>A0A392SGM3_9FABA</name>
<dbReference type="AlphaFoldDB" id="A0A392SGM3"/>
<feature type="non-terminal residue" evidence="1">
    <location>
        <position position="1"/>
    </location>
</feature>
<accession>A0A392SGM3</accession>
<proteinExistence type="predicted"/>
<reference evidence="1 2" key="1">
    <citation type="journal article" date="2018" name="Front. Plant Sci.">
        <title>Red Clover (Trifolium pratense) and Zigzag Clover (T. medium) - A Picture of Genomic Similarities and Differences.</title>
        <authorList>
            <person name="Dluhosova J."/>
            <person name="Istvanek J."/>
            <person name="Nedelnik J."/>
            <person name="Repkova J."/>
        </authorList>
    </citation>
    <scope>NUCLEOTIDE SEQUENCE [LARGE SCALE GENOMIC DNA]</scope>
    <source>
        <strain evidence="2">cv. 10/8</strain>
        <tissue evidence="1">Leaf</tissue>
    </source>
</reference>
<keyword evidence="2" id="KW-1185">Reference proteome</keyword>
<protein>
    <submittedName>
        <fullName evidence="1">Uncharacterized protein</fullName>
    </submittedName>
</protein>